<dbReference type="EMBL" id="BEYU01000005">
    <property type="protein sequence ID" value="GBG24340.1"/>
    <property type="molecule type" value="Genomic_DNA"/>
</dbReference>
<feature type="region of interest" description="Disordered" evidence="1">
    <location>
        <begin position="22"/>
        <end position="93"/>
    </location>
</feature>
<sequence>MPGAFWGQSSETLLARQRQLVSAKLGTNERSSLGTTPRRSEGAEATSLDYMQRSRQEGRHSGGKNNNEDSDDDNGETTGRARDKKNSPLVLAPSLRNSASLDDFLASSGPKMETAAWEASIGMGKLRAQQRHIRDIQSGIATSQALCNPQQEVKTRQTGKIDAKLLEAAFNYGQTTPDISINTKSFNVEYSTPAQGRGKPFAHAAQHMVLAEPPRHEPTSAMSQTFPALRAAKKRSKKKKAAHIKRKPSKSSHISRTPFSTSPRRPDKDAAVARASRAQADLDAMIADLSSGSVVQSLRRQLEASRRSLDESNTFIETATHEWFRRG</sequence>
<dbReference type="Proteomes" id="UP000241890">
    <property type="component" value="Unassembled WGS sequence"/>
</dbReference>
<evidence type="ECO:0000313" key="2">
    <source>
        <dbReference type="EMBL" id="GBG24340.1"/>
    </source>
</evidence>
<name>A0A2R5G021_9STRA</name>
<evidence type="ECO:0000256" key="1">
    <source>
        <dbReference type="SAM" id="MobiDB-lite"/>
    </source>
</evidence>
<feature type="compositionally biased region" description="Polar residues" evidence="1">
    <location>
        <begin position="28"/>
        <end position="37"/>
    </location>
</feature>
<dbReference type="AlphaFoldDB" id="A0A2R5G021"/>
<accession>A0A2R5G021</accession>
<comment type="caution">
    <text evidence="2">The sequence shown here is derived from an EMBL/GenBank/DDBJ whole genome shotgun (WGS) entry which is preliminary data.</text>
</comment>
<keyword evidence="3" id="KW-1185">Reference proteome</keyword>
<dbReference type="InParanoid" id="A0A2R5G021"/>
<protein>
    <submittedName>
        <fullName evidence="2">Uncharacterized protein</fullName>
    </submittedName>
</protein>
<proteinExistence type="predicted"/>
<feature type="compositionally biased region" description="Polar residues" evidence="1">
    <location>
        <begin position="251"/>
        <end position="263"/>
    </location>
</feature>
<feature type="region of interest" description="Disordered" evidence="1">
    <location>
        <begin position="235"/>
        <end position="270"/>
    </location>
</feature>
<gene>
    <name evidence="2" type="ORF">FCC1311_005582</name>
</gene>
<reference evidence="2 3" key="1">
    <citation type="submission" date="2017-12" db="EMBL/GenBank/DDBJ databases">
        <title>Sequencing, de novo assembly and annotation of complete genome of a new Thraustochytrid species, strain FCC1311.</title>
        <authorList>
            <person name="Sedici K."/>
            <person name="Godart F."/>
            <person name="Aiese Cigliano R."/>
            <person name="Sanseverino W."/>
            <person name="Barakat M."/>
            <person name="Ortet P."/>
            <person name="Marechal E."/>
            <person name="Cagnac O."/>
            <person name="Amato A."/>
        </authorList>
    </citation>
    <scope>NUCLEOTIDE SEQUENCE [LARGE SCALE GENOMIC DNA]</scope>
</reference>
<feature type="compositionally biased region" description="Basic residues" evidence="1">
    <location>
        <begin position="235"/>
        <end position="250"/>
    </location>
</feature>
<organism evidence="2 3">
    <name type="scientific">Hondaea fermentalgiana</name>
    <dbReference type="NCBI Taxonomy" id="2315210"/>
    <lineage>
        <taxon>Eukaryota</taxon>
        <taxon>Sar</taxon>
        <taxon>Stramenopiles</taxon>
        <taxon>Bigyra</taxon>
        <taxon>Labyrinthulomycetes</taxon>
        <taxon>Thraustochytrida</taxon>
        <taxon>Thraustochytriidae</taxon>
        <taxon>Hondaea</taxon>
    </lineage>
</organism>
<evidence type="ECO:0000313" key="3">
    <source>
        <dbReference type="Proteomes" id="UP000241890"/>
    </source>
</evidence>